<evidence type="ECO:0000313" key="3">
    <source>
        <dbReference type="Proteomes" id="UP000198546"/>
    </source>
</evidence>
<evidence type="ECO:0000256" key="1">
    <source>
        <dbReference type="SAM" id="MobiDB-lite"/>
    </source>
</evidence>
<dbReference type="Proteomes" id="UP000198546">
    <property type="component" value="Chromosome i"/>
</dbReference>
<accession>A0A1G6YKC1</accession>
<feature type="compositionally biased region" description="Basic and acidic residues" evidence="1">
    <location>
        <begin position="107"/>
        <end position="121"/>
    </location>
</feature>
<name>A0A1G6YKC1_9ACTN</name>
<protein>
    <submittedName>
        <fullName evidence="2">Uncharacterized protein</fullName>
    </submittedName>
</protein>
<dbReference type="AlphaFoldDB" id="A0A1G6YKC1"/>
<proteinExistence type="predicted"/>
<gene>
    <name evidence="2" type="ORF">SAMN04489747_2015</name>
</gene>
<reference evidence="2 3" key="1">
    <citation type="submission" date="2016-10" db="EMBL/GenBank/DDBJ databases">
        <authorList>
            <person name="de Groot N.N."/>
        </authorList>
    </citation>
    <scope>NUCLEOTIDE SEQUENCE [LARGE SCALE GENOMIC DNA]</scope>
    <source>
        <strain evidence="2 3">MON 2.2</strain>
    </source>
</reference>
<feature type="region of interest" description="Disordered" evidence="1">
    <location>
        <begin position="93"/>
        <end position="121"/>
    </location>
</feature>
<evidence type="ECO:0000313" key="2">
    <source>
        <dbReference type="EMBL" id="SDD90016.1"/>
    </source>
</evidence>
<organism evidence="2 3">
    <name type="scientific">Auraticoccus monumenti</name>
    <dbReference type="NCBI Taxonomy" id="675864"/>
    <lineage>
        <taxon>Bacteria</taxon>
        <taxon>Bacillati</taxon>
        <taxon>Actinomycetota</taxon>
        <taxon>Actinomycetes</taxon>
        <taxon>Propionibacteriales</taxon>
        <taxon>Propionibacteriaceae</taxon>
        <taxon>Auraticoccus</taxon>
    </lineage>
</organism>
<keyword evidence="3" id="KW-1185">Reference proteome</keyword>
<feature type="compositionally biased region" description="Low complexity" evidence="1">
    <location>
        <begin position="93"/>
        <end position="104"/>
    </location>
</feature>
<dbReference type="EMBL" id="LT629688">
    <property type="protein sequence ID" value="SDD90016.1"/>
    <property type="molecule type" value="Genomic_DNA"/>
</dbReference>
<sequence length="121" mass="12904">MTGEPPPSWPQRLAYTVTGEVLGGDEEAGEDPVGAAAALLAADGWGAERVLAHADARRSAELPWPHPLPPTWLPPGSHARFAAQREALVQLVGGRRQAGPARGGTQDARDRQLEADRPPHW</sequence>
<dbReference type="RefSeq" id="WP_090592921.1">
    <property type="nucleotide sequence ID" value="NZ_LT629688.1"/>
</dbReference>